<feature type="domain" description="ARID" evidence="6">
    <location>
        <begin position="13"/>
        <end position="105"/>
    </location>
</feature>
<keyword evidence="8" id="KW-1185">Reference proteome</keyword>
<name>A0ABY7EJE0_MYAAR</name>
<feature type="compositionally biased region" description="Polar residues" evidence="5">
    <location>
        <begin position="1064"/>
        <end position="1074"/>
    </location>
</feature>
<sequence>MAKNTNKEIFRYEQEKSSFIEALRNFHYNRGTSFHHTPRCGNKDVDLYQLYQRVTSNGGWKKVTEEKLWGEVLADLKLPQACINADQALKHIYIRYLNIYEQINFLGEDPKLVDARRDDEGPIRKKHCGPQYNVPLSYNYGQHDVAVNLREGFGLCTTYAKFSDYEKLEKSLVSGLPNEVDFVINVCTLLSNESKHTLRLDRCSNLTGLLLAHIGIFNDGVGSLEKLYENCWRKNTDRDFIRFWFDTVKDADARERISFTREDKRSLCGSEVLQLGRNLGVEDKEGMRVTQVAIIIRNLSFDAINMKVLANDDLLALDTVGNLSGQFVLEPSDSFKSETILDLIIKCITSEDKFAVVTGLEMVSKLSQTEDNEYVISEKLDVSLYEEISKYLTIADIQLIVYSLEALYQLSEIGEETNSKIAETSNTVEYCPPPHVSGAVEGATGAVGASGQPPGQATPQKKTDEKGAPPEPPVPPSPIEITTCNWLQATYEAKGPTEVVSHLGLYTDYLAFCSKFQLTQPLSSNEFLKTIQMVYPRSASAVVKKPDGGEEMGIHGLKKRPAQLPFSIATAAPVPATPSSIAPSSIRHPGAPISSPALARRLAGPAMRPMTPVNTVMLPITAATKNTPIFSPGSSSSQQSQAQSQMQAQTSIPASITAVAGAQPIVVSQQVAGTTVAMATMSSGQVLQVSTTAPFTNMASQQVFTSGTVTIPQATMSSVIPIQQQTQPLAVAAQGFANDPLPPPTNTINSKTKTAMKRKIGAKKNAQVLPKAEPGPNNLPAIVPKVLPTQTSQQINLAQPQLLANQQIITQDGVVYQAVQDQQNPDNKVFVKALLTPKIHRGNVIIQQPVQGVMNIQNLDFGASGDGQTVQFQTSFPQAFPQQTTYIQYASPASSTQTIIQPSQPASNVQTYIVQPNGEMYMQGQTPATAMATQMVVTPGQPQIIGQQSIMVPQQQIMVSQQPGIPQQQMFMSQHQIIGQSQMIQQPQIVPTSQFISQHQTVVSGQQIMVQAQPSQPSLQATSNLSLSHSTSLSSSVSSVTSSTATLDTSSSMSLMKSNSTDSNTSASQNVLHSNVDKSSSDTSNQMDNFQSDIGQVRTDTSARTDGSEPLNPSNSVSNSNISASVPDSSVEQINNNVGRRANVAEIESAVGSIMEDSNDSQDNAPVMIENDGNELMFEQQNYHMCADSGASTAEVFAGDAEAAMAVEQLEHMDDQTEQVEQNAGVVIISNENGDGEDMDGIDSAVIPDDGIVNENALPNGDVEMCDGRYKEGSVEKEAVVSDEELIAKFRAETPINVPIVSENGLYEQDFEARLAVEGLLKDVCVEFNVNDEDNGGVNVVYSNPDSAPDSVKTASSKQEGETAVADESNGGDIESQTNGEPTVETAKKNTAQKSANSVDHSKVNGIDSNSGKHLMNGDLSSPECQSVPSPTGVVNGGEKLVNGITDEKTVDKMMKMNGVVNHKISNSVQESKDTIVCENTDTESGKLKMDDILAQSLEESHIVKSDEDSNFGKIEEKPASDDGDILARSILENGIDFGDCEMGEPEPTGVATVVKQMIPTTMYGNITVQFSNNTIPITFSSNAIITSKANQINVCSSRHIPTPESARDGELSCDSTSSSIATTELSVSVSDKHSNSKIAQSKAGHKETKKSQASPKGGETKKKSSSKKRSRSKSGGSASSDSRPNSTASPGVAAAPLPEYLCEWAGCRKCFDNGKKVFNHVCNVHLRTEYDGLCKWEGCESLVRKRWSLFTHVQDHHCSESSLKVAAQRRLQSFQTGQKISAPTIPAMVYPKDAANQAIKRFLPKPPYPEFTEGREGPVTKHIRLTSALILRNLARYSQEGRRWQTMNLYEMIENEIFLGYLSLHGHIVISQNNIDVNVVVYEISISYIFIY</sequence>
<dbReference type="SUPFAM" id="SSF46774">
    <property type="entry name" value="ARID-like"/>
    <property type="match status" value="1"/>
</dbReference>
<keyword evidence="1" id="KW-0156">Chromatin regulator</keyword>
<evidence type="ECO:0000313" key="7">
    <source>
        <dbReference type="EMBL" id="WAR09129.1"/>
    </source>
</evidence>
<reference evidence="7" key="1">
    <citation type="submission" date="2022-11" db="EMBL/GenBank/DDBJ databases">
        <title>Centuries of genome instability and evolution in soft-shell clam transmissible cancer (bioRxiv).</title>
        <authorList>
            <person name="Hart S.F.M."/>
            <person name="Yonemitsu M.A."/>
            <person name="Giersch R.M."/>
            <person name="Beal B.F."/>
            <person name="Arriagada G."/>
            <person name="Davis B.W."/>
            <person name="Ostrander E.A."/>
            <person name="Goff S.P."/>
            <person name="Metzger M.J."/>
        </authorList>
    </citation>
    <scope>NUCLEOTIDE SEQUENCE</scope>
    <source>
        <strain evidence="7">MELC-2E11</strain>
        <tissue evidence="7">Siphon/mantle</tissue>
    </source>
</reference>
<evidence type="ECO:0000313" key="8">
    <source>
        <dbReference type="Proteomes" id="UP001164746"/>
    </source>
</evidence>
<dbReference type="PROSITE" id="PS51011">
    <property type="entry name" value="ARID"/>
    <property type="match status" value="1"/>
</dbReference>
<organism evidence="7 8">
    <name type="scientific">Mya arenaria</name>
    <name type="common">Soft-shell clam</name>
    <dbReference type="NCBI Taxonomy" id="6604"/>
    <lineage>
        <taxon>Eukaryota</taxon>
        <taxon>Metazoa</taxon>
        <taxon>Spiralia</taxon>
        <taxon>Lophotrochozoa</taxon>
        <taxon>Mollusca</taxon>
        <taxon>Bivalvia</taxon>
        <taxon>Autobranchia</taxon>
        <taxon>Heteroconchia</taxon>
        <taxon>Euheterodonta</taxon>
        <taxon>Imparidentia</taxon>
        <taxon>Neoheterodontei</taxon>
        <taxon>Myida</taxon>
        <taxon>Myoidea</taxon>
        <taxon>Myidae</taxon>
        <taxon>Mya</taxon>
    </lineage>
</organism>
<gene>
    <name evidence="7" type="ORF">MAR_019087</name>
</gene>
<dbReference type="Gene3D" id="1.10.150.60">
    <property type="entry name" value="ARID DNA-binding domain"/>
    <property type="match status" value="1"/>
</dbReference>
<dbReference type="InterPro" id="IPR036388">
    <property type="entry name" value="WH-like_DNA-bd_sf"/>
</dbReference>
<dbReference type="InterPro" id="IPR003150">
    <property type="entry name" value="DNA-bd_RFX"/>
</dbReference>
<feature type="compositionally biased region" description="Low complexity" evidence="5">
    <location>
        <begin position="1112"/>
        <end position="1127"/>
    </location>
</feature>
<dbReference type="PANTHER" id="PTHR22970">
    <property type="entry name" value="AT-RICH INTERACTIVE DOMAIN-CONTAINING PROTEIN 2"/>
    <property type="match status" value="1"/>
</dbReference>
<dbReference type="InterPro" id="IPR013087">
    <property type="entry name" value="Znf_C2H2_type"/>
</dbReference>
<feature type="compositionally biased region" description="Low complexity" evidence="5">
    <location>
        <begin position="1030"/>
        <end position="1063"/>
    </location>
</feature>
<dbReference type="EMBL" id="CP111017">
    <property type="protein sequence ID" value="WAR09129.1"/>
    <property type="molecule type" value="Genomic_DNA"/>
</dbReference>
<feature type="compositionally biased region" description="Low complexity" evidence="5">
    <location>
        <begin position="441"/>
        <end position="451"/>
    </location>
</feature>
<evidence type="ECO:0000256" key="1">
    <source>
        <dbReference type="ARBA" id="ARBA00022853"/>
    </source>
</evidence>
<evidence type="ECO:0000259" key="6">
    <source>
        <dbReference type="PROSITE" id="PS51011"/>
    </source>
</evidence>
<accession>A0ABY7EJE0</accession>
<dbReference type="PROSITE" id="PS00028">
    <property type="entry name" value="ZINC_FINGER_C2H2_1"/>
    <property type="match status" value="1"/>
</dbReference>
<dbReference type="Pfam" id="PF02257">
    <property type="entry name" value="RFX_DNA_binding"/>
    <property type="match status" value="1"/>
</dbReference>
<evidence type="ECO:0000256" key="3">
    <source>
        <dbReference type="ARBA" id="ARBA00023163"/>
    </source>
</evidence>
<feature type="compositionally biased region" description="Low complexity" evidence="5">
    <location>
        <begin position="634"/>
        <end position="648"/>
    </location>
</feature>
<dbReference type="InterPro" id="IPR052406">
    <property type="entry name" value="Chromatin_Remodeling_Comp"/>
</dbReference>
<feature type="compositionally biased region" description="Polar residues" evidence="5">
    <location>
        <begin position="1081"/>
        <end position="1100"/>
    </location>
</feature>
<keyword evidence="2" id="KW-0805">Transcription regulation</keyword>
<feature type="compositionally biased region" description="Polar residues" evidence="5">
    <location>
        <begin position="1419"/>
        <end position="1430"/>
    </location>
</feature>
<proteinExistence type="predicted"/>
<keyword evidence="4" id="KW-0539">Nucleus</keyword>
<dbReference type="Gene3D" id="1.10.10.10">
    <property type="entry name" value="Winged helix-like DNA-binding domain superfamily/Winged helix DNA-binding domain"/>
    <property type="match status" value="1"/>
</dbReference>
<dbReference type="SMART" id="SM01014">
    <property type="entry name" value="ARID"/>
    <property type="match status" value="1"/>
</dbReference>
<keyword evidence="3" id="KW-0804">Transcription</keyword>
<dbReference type="Pfam" id="PF01388">
    <property type="entry name" value="ARID"/>
    <property type="match status" value="1"/>
</dbReference>
<evidence type="ECO:0000256" key="5">
    <source>
        <dbReference type="SAM" id="MobiDB-lite"/>
    </source>
</evidence>
<feature type="region of interest" description="Disordered" evidence="5">
    <location>
        <begin position="441"/>
        <end position="478"/>
    </location>
</feature>
<dbReference type="SMART" id="SM00501">
    <property type="entry name" value="BRIGHT"/>
    <property type="match status" value="1"/>
</dbReference>
<dbReference type="InterPro" id="IPR036431">
    <property type="entry name" value="ARID_dom_sf"/>
</dbReference>
<feature type="compositionally biased region" description="Pro residues" evidence="5">
    <location>
        <begin position="469"/>
        <end position="478"/>
    </location>
</feature>
<feature type="compositionally biased region" description="Polar residues" evidence="5">
    <location>
        <begin position="1389"/>
        <end position="1399"/>
    </location>
</feature>
<feature type="region of interest" description="Disordered" evidence="5">
    <location>
        <begin position="1625"/>
        <end position="1692"/>
    </location>
</feature>
<feature type="region of interest" description="Disordered" evidence="5">
    <location>
        <begin position="627"/>
        <end position="648"/>
    </location>
</feature>
<evidence type="ECO:0000256" key="4">
    <source>
        <dbReference type="ARBA" id="ARBA00023242"/>
    </source>
</evidence>
<dbReference type="InterPro" id="IPR001606">
    <property type="entry name" value="ARID_dom"/>
</dbReference>
<dbReference type="PANTHER" id="PTHR22970:SF14">
    <property type="entry name" value="AT-RICH INTERACTIVE DOMAIN-CONTAINING PROTEIN 2"/>
    <property type="match status" value="1"/>
</dbReference>
<feature type="compositionally biased region" description="Low complexity" evidence="5">
    <location>
        <begin position="1674"/>
        <end position="1684"/>
    </location>
</feature>
<feature type="region of interest" description="Disordered" evidence="5">
    <location>
        <begin position="1030"/>
        <end position="1137"/>
    </location>
</feature>
<protein>
    <submittedName>
        <fullName evidence="7">ARID2-like protein</fullName>
    </submittedName>
</protein>
<dbReference type="Proteomes" id="UP001164746">
    <property type="component" value="Chromosome 6"/>
</dbReference>
<feature type="compositionally biased region" description="Basic residues" evidence="5">
    <location>
        <begin position="1664"/>
        <end position="1673"/>
    </location>
</feature>
<feature type="region of interest" description="Disordered" evidence="5">
    <location>
        <begin position="1335"/>
        <end position="1440"/>
    </location>
</feature>
<evidence type="ECO:0000256" key="2">
    <source>
        <dbReference type="ARBA" id="ARBA00023015"/>
    </source>
</evidence>
<feature type="compositionally biased region" description="Polar residues" evidence="5">
    <location>
        <begin position="1128"/>
        <end position="1137"/>
    </location>
</feature>